<dbReference type="EMBL" id="VRTY01000109">
    <property type="protein sequence ID" value="TXK29478.1"/>
    <property type="molecule type" value="Genomic_DNA"/>
</dbReference>
<dbReference type="GO" id="GO:0008374">
    <property type="term" value="F:O-acyltransferase activity"/>
    <property type="evidence" value="ECO:0007669"/>
    <property type="project" value="TreeGrafter"/>
</dbReference>
<evidence type="ECO:0000313" key="4">
    <source>
        <dbReference type="Proteomes" id="UP000321926"/>
    </source>
</evidence>
<dbReference type="PANTHER" id="PTHR23416">
    <property type="entry name" value="SIALIC ACID SYNTHASE-RELATED"/>
    <property type="match status" value="1"/>
</dbReference>
<accession>A0A5C8J2C3</accession>
<reference evidence="3 4" key="1">
    <citation type="submission" date="2019-08" db="EMBL/GenBank/DDBJ databases">
        <authorList>
            <person name="Shi S."/>
        </authorList>
    </citation>
    <scope>NUCLEOTIDE SEQUENCE [LARGE SCALE GENOMIC DNA]</scope>
    <source>
        <strain evidence="3 4">GY10130</strain>
    </source>
</reference>
<dbReference type="RefSeq" id="WP_147923671.1">
    <property type="nucleotide sequence ID" value="NZ_VRTY01000109.1"/>
</dbReference>
<dbReference type="NCBIfam" id="NF007797">
    <property type="entry name" value="PRK10502.1"/>
    <property type="match status" value="1"/>
</dbReference>
<evidence type="ECO:0000256" key="1">
    <source>
        <dbReference type="ARBA" id="ARBA00007274"/>
    </source>
</evidence>
<dbReference type="Gene3D" id="2.160.10.10">
    <property type="entry name" value="Hexapeptide repeat proteins"/>
    <property type="match status" value="1"/>
</dbReference>
<organism evidence="3 4">
    <name type="scientific">Pontibacter qinzhouensis</name>
    <dbReference type="NCBI Taxonomy" id="2603253"/>
    <lineage>
        <taxon>Bacteria</taxon>
        <taxon>Pseudomonadati</taxon>
        <taxon>Bacteroidota</taxon>
        <taxon>Cytophagia</taxon>
        <taxon>Cytophagales</taxon>
        <taxon>Hymenobacteraceae</taxon>
        <taxon>Pontibacter</taxon>
    </lineage>
</organism>
<keyword evidence="2 3" id="KW-0808">Transferase</keyword>
<protein>
    <submittedName>
        <fullName evidence="3">Colanic acid biosynthesis acetyltransferase WcaF</fullName>
    </submittedName>
</protein>
<dbReference type="InterPro" id="IPR051159">
    <property type="entry name" value="Hexapeptide_acetyltransf"/>
</dbReference>
<comment type="caution">
    <text evidence="3">The sequence shown here is derived from an EMBL/GenBank/DDBJ whole genome shotgun (WGS) entry which is preliminary data.</text>
</comment>
<gene>
    <name evidence="3" type="primary">wcaF</name>
    <name evidence="3" type="ORF">FVR03_20645</name>
</gene>
<evidence type="ECO:0000313" key="3">
    <source>
        <dbReference type="EMBL" id="TXK29478.1"/>
    </source>
</evidence>
<name>A0A5C8J2C3_9BACT</name>
<sequence>MAEGQQKKVNLSSFNNDWYSPGAGALKRTIWYFVNVLFFVNPLNPVNGLKVWLLRLFGAKVGTGVVVKPGVNIKYPWLLEIGNHVWLGEDVWIDNLTQVVLEDHVTVSQGGMLLTGSHNYKKSSFDLQVGKIVLQEGAWVGARATVCPGVTCGTHSVLAVGSVATHHLEPYTIYQGNPAKPKRIRNME</sequence>
<keyword evidence="4" id="KW-1185">Reference proteome</keyword>
<dbReference type="OrthoDB" id="9814490at2"/>
<dbReference type="CDD" id="cd05825">
    <property type="entry name" value="LbH_wcaF_like"/>
    <property type="match status" value="1"/>
</dbReference>
<dbReference type="InterPro" id="IPR011004">
    <property type="entry name" value="Trimer_LpxA-like_sf"/>
</dbReference>
<dbReference type="Proteomes" id="UP000321926">
    <property type="component" value="Unassembled WGS sequence"/>
</dbReference>
<dbReference type="SUPFAM" id="SSF51161">
    <property type="entry name" value="Trimeric LpxA-like enzymes"/>
    <property type="match status" value="1"/>
</dbReference>
<dbReference type="GO" id="GO:0005829">
    <property type="term" value="C:cytosol"/>
    <property type="evidence" value="ECO:0007669"/>
    <property type="project" value="TreeGrafter"/>
</dbReference>
<dbReference type="PANTHER" id="PTHR23416:SF23">
    <property type="entry name" value="ACETYLTRANSFERASE C18B11.09C-RELATED"/>
    <property type="match status" value="1"/>
</dbReference>
<proteinExistence type="inferred from homology"/>
<comment type="similarity">
    <text evidence="1">Belongs to the transferase hexapeptide repeat family.</text>
</comment>
<dbReference type="AlphaFoldDB" id="A0A5C8J2C3"/>
<evidence type="ECO:0000256" key="2">
    <source>
        <dbReference type="ARBA" id="ARBA00022679"/>
    </source>
</evidence>